<name>A0A1G9WCV8_9BACT</name>
<protein>
    <submittedName>
        <fullName evidence="2">tRNA A37 threonylcarbamoyladenosine dehydratase</fullName>
    </submittedName>
</protein>
<dbReference type="InterPro" id="IPR000594">
    <property type="entry name" value="ThiF_NAD_FAD-bd"/>
</dbReference>
<dbReference type="EMBL" id="FNGS01000009">
    <property type="protein sequence ID" value="SDM82320.1"/>
    <property type="molecule type" value="Genomic_DNA"/>
</dbReference>
<dbReference type="Pfam" id="PF00899">
    <property type="entry name" value="ThiF"/>
    <property type="match status" value="1"/>
</dbReference>
<organism evidence="2 3">
    <name type="scientific">Siphonobacter aquaeclarae</name>
    <dbReference type="NCBI Taxonomy" id="563176"/>
    <lineage>
        <taxon>Bacteria</taxon>
        <taxon>Pseudomonadati</taxon>
        <taxon>Bacteroidota</taxon>
        <taxon>Cytophagia</taxon>
        <taxon>Cytophagales</taxon>
        <taxon>Cytophagaceae</taxon>
        <taxon>Siphonobacter</taxon>
    </lineage>
</organism>
<dbReference type="Proteomes" id="UP000198901">
    <property type="component" value="Unassembled WGS sequence"/>
</dbReference>
<dbReference type="RefSeq" id="WP_093207797.1">
    <property type="nucleotide sequence ID" value="NZ_FNGS01000009.1"/>
</dbReference>
<dbReference type="GO" id="GO:0008641">
    <property type="term" value="F:ubiquitin-like modifier activating enzyme activity"/>
    <property type="evidence" value="ECO:0007669"/>
    <property type="project" value="InterPro"/>
</dbReference>
<dbReference type="AlphaFoldDB" id="A0A1G9WCV8"/>
<dbReference type="SUPFAM" id="SSF69572">
    <property type="entry name" value="Activating enzymes of the ubiquitin-like proteins"/>
    <property type="match status" value="1"/>
</dbReference>
<evidence type="ECO:0000259" key="1">
    <source>
        <dbReference type="Pfam" id="PF00899"/>
    </source>
</evidence>
<proteinExistence type="predicted"/>
<dbReference type="Gene3D" id="3.40.50.720">
    <property type="entry name" value="NAD(P)-binding Rossmann-like Domain"/>
    <property type="match status" value="1"/>
</dbReference>
<dbReference type="GO" id="GO:0061504">
    <property type="term" value="P:cyclic threonylcarbamoyladenosine biosynthetic process"/>
    <property type="evidence" value="ECO:0007669"/>
    <property type="project" value="TreeGrafter"/>
</dbReference>
<dbReference type="InterPro" id="IPR035985">
    <property type="entry name" value="Ubiquitin-activating_enz"/>
</dbReference>
<accession>A0A1G9WCV8</accession>
<evidence type="ECO:0000313" key="2">
    <source>
        <dbReference type="EMBL" id="SDM82320.1"/>
    </source>
</evidence>
<sequence>MSWLSRTELLIGPEGLDTLHRAHVLVVGLGGVGSFAAEFIARSGVGEMTIVDGDVVDPSNRNRQLPALSSTHGQSKAELMAARLLDINPELKLHVRQDFLTPEAARAILDEPFDYVMDCIDSVTPKLTLLETAFKRGFRIVSSMGAGGKLDPTKIEVSELFETRECFLAYYVRKRLRRLDVGRGIKAVFSTETVRAESLMHTDGSNFKRSAYGTMSYLPATFGATCASVVIRDLLGEPIPDFEASEARARRKKQLERKKVMRAIDIKRRKQAGE</sequence>
<dbReference type="GO" id="GO:0061503">
    <property type="term" value="F:tRNA threonylcarbamoyladenosine dehydratase"/>
    <property type="evidence" value="ECO:0007669"/>
    <property type="project" value="TreeGrafter"/>
</dbReference>
<dbReference type="STRING" id="563176.SAMN04488090_4337"/>
<dbReference type="PANTHER" id="PTHR43267:SF1">
    <property type="entry name" value="TRNA THREONYLCARBAMOYLADENOSINE DEHYDRATASE"/>
    <property type="match status" value="1"/>
</dbReference>
<dbReference type="InterPro" id="IPR045886">
    <property type="entry name" value="ThiF/MoeB/HesA"/>
</dbReference>
<keyword evidence="3" id="KW-1185">Reference proteome</keyword>
<dbReference type="CDD" id="cd00755">
    <property type="entry name" value="YgdL_like"/>
    <property type="match status" value="1"/>
</dbReference>
<reference evidence="2 3" key="1">
    <citation type="submission" date="2016-10" db="EMBL/GenBank/DDBJ databases">
        <authorList>
            <person name="de Groot N.N."/>
        </authorList>
    </citation>
    <scope>NUCLEOTIDE SEQUENCE [LARGE SCALE GENOMIC DNA]</scope>
    <source>
        <strain evidence="2 3">DSM 21668</strain>
    </source>
</reference>
<feature type="domain" description="THIF-type NAD/FAD binding fold" evidence="1">
    <location>
        <begin position="9"/>
        <end position="244"/>
    </location>
</feature>
<evidence type="ECO:0000313" key="3">
    <source>
        <dbReference type="Proteomes" id="UP000198901"/>
    </source>
</evidence>
<dbReference type="OrthoDB" id="9804150at2"/>
<dbReference type="PANTHER" id="PTHR43267">
    <property type="entry name" value="TRNA THREONYLCARBAMOYLADENOSINE DEHYDRATASE"/>
    <property type="match status" value="1"/>
</dbReference>
<gene>
    <name evidence="2" type="ORF">SAMN04488090_4337</name>
</gene>